<protein>
    <submittedName>
        <fullName evidence="3">Pimeloyl-ACP methyl ester carboxylesterase</fullName>
    </submittedName>
</protein>
<gene>
    <name evidence="3" type="ORF">SAMN05421741_10920</name>
</gene>
<feature type="domain" description="AB hydrolase-1" evidence="2">
    <location>
        <begin position="14"/>
        <end position="244"/>
    </location>
</feature>
<dbReference type="Pfam" id="PF00561">
    <property type="entry name" value="Abhydrolase_1"/>
    <property type="match status" value="1"/>
</dbReference>
<reference evidence="4" key="1">
    <citation type="submission" date="2016-10" db="EMBL/GenBank/DDBJ databases">
        <authorList>
            <person name="Varghese N."/>
            <person name="Submissions S."/>
        </authorList>
    </citation>
    <scope>NUCLEOTIDE SEQUENCE [LARGE SCALE GENOMIC DNA]</scope>
    <source>
        <strain evidence="4">DS-12</strain>
    </source>
</reference>
<dbReference type="InterPro" id="IPR029058">
    <property type="entry name" value="AB_hydrolase_fold"/>
</dbReference>
<dbReference type="Gene3D" id="3.40.50.1820">
    <property type="entry name" value="alpha/beta hydrolase"/>
    <property type="match status" value="1"/>
</dbReference>
<dbReference type="PANTHER" id="PTHR46118:SF4">
    <property type="entry name" value="PROTEIN ABHD11"/>
    <property type="match status" value="1"/>
</dbReference>
<accession>A0A1I5B0M9</accession>
<evidence type="ECO:0000256" key="1">
    <source>
        <dbReference type="ARBA" id="ARBA00022801"/>
    </source>
</evidence>
<proteinExistence type="predicted"/>
<name>A0A1I5B0M9_9FLAO</name>
<dbReference type="PANTHER" id="PTHR46118">
    <property type="entry name" value="PROTEIN ABHD11"/>
    <property type="match status" value="1"/>
</dbReference>
<evidence type="ECO:0000259" key="2">
    <source>
        <dbReference type="Pfam" id="PF00561"/>
    </source>
</evidence>
<keyword evidence="4" id="KW-1185">Reference proteome</keyword>
<dbReference type="GO" id="GO:0016787">
    <property type="term" value="F:hydrolase activity"/>
    <property type="evidence" value="ECO:0007669"/>
    <property type="project" value="UniProtKB-KW"/>
</dbReference>
<organism evidence="3 4">
    <name type="scientific">Paenimyroides ummariense</name>
    <dbReference type="NCBI Taxonomy" id="913024"/>
    <lineage>
        <taxon>Bacteria</taxon>
        <taxon>Pseudomonadati</taxon>
        <taxon>Bacteroidota</taxon>
        <taxon>Flavobacteriia</taxon>
        <taxon>Flavobacteriales</taxon>
        <taxon>Flavobacteriaceae</taxon>
        <taxon>Paenimyroides</taxon>
    </lineage>
</organism>
<dbReference type="AlphaFoldDB" id="A0A1I5B0M9"/>
<sequence>MNNLLYAKIEGTGKPLLVLHGFLGMSDNWKTLGTKYAESGFAAHLLDLRNHGRSFHSDTFNYQVMADDVVAYCKANNLDKVDVIGHSMGGKVAMNLAVKYPELVDKLIVADISPKYYPPHHQDVMAALNAVDFSTNPSRNEVQETIEQHVKEPGVVQFLMKNVHRVTSQQLGFRFNLDAFNNDEEAIGEALKDSDVFNGSVLFLRGSNSNYITKADTDLIKKHFPNAVIQTVSNAGHWLHADNPGEFFDKSIDFLK</sequence>
<dbReference type="Proteomes" id="UP000199036">
    <property type="component" value="Unassembled WGS sequence"/>
</dbReference>
<dbReference type="RefSeq" id="WP_091522030.1">
    <property type="nucleotide sequence ID" value="NZ_FOVI01000009.1"/>
</dbReference>
<evidence type="ECO:0000313" key="4">
    <source>
        <dbReference type="Proteomes" id="UP000199036"/>
    </source>
</evidence>
<dbReference type="InterPro" id="IPR000073">
    <property type="entry name" value="AB_hydrolase_1"/>
</dbReference>
<evidence type="ECO:0000313" key="3">
    <source>
        <dbReference type="EMBL" id="SFN68247.1"/>
    </source>
</evidence>
<keyword evidence="1" id="KW-0378">Hydrolase</keyword>
<dbReference type="EMBL" id="FOVI01000009">
    <property type="protein sequence ID" value="SFN68247.1"/>
    <property type="molecule type" value="Genomic_DNA"/>
</dbReference>
<dbReference type="STRING" id="913024.SAMN05421741_10920"/>
<dbReference type="OrthoDB" id="9808398at2"/>
<dbReference type="SUPFAM" id="SSF53474">
    <property type="entry name" value="alpha/beta-Hydrolases"/>
    <property type="match status" value="1"/>
</dbReference>